<evidence type="ECO:0000256" key="1">
    <source>
        <dbReference type="ARBA" id="ARBA00010062"/>
    </source>
</evidence>
<proteinExistence type="inferred from homology"/>
<dbReference type="CDD" id="cd06359">
    <property type="entry name" value="PBP1_Nba-like"/>
    <property type="match status" value="1"/>
</dbReference>
<dbReference type="PANTHER" id="PTHR30483:SF6">
    <property type="entry name" value="PERIPLASMIC BINDING PROTEIN OF ABC TRANSPORTER FOR NATURAL AMINO ACIDS"/>
    <property type="match status" value="1"/>
</dbReference>
<dbReference type="Proteomes" id="UP000326641">
    <property type="component" value="Unassembled WGS sequence"/>
</dbReference>
<dbReference type="SUPFAM" id="SSF53822">
    <property type="entry name" value="Periplasmic binding protein-like I"/>
    <property type="match status" value="1"/>
</dbReference>
<dbReference type="InterPro" id="IPR028081">
    <property type="entry name" value="Leu-bd"/>
</dbReference>
<dbReference type="GO" id="GO:0006865">
    <property type="term" value="P:amino acid transport"/>
    <property type="evidence" value="ECO:0007669"/>
    <property type="project" value="UniProtKB-KW"/>
</dbReference>
<dbReference type="PANTHER" id="PTHR30483">
    <property type="entry name" value="LEUCINE-SPECIFIC-BINDING PROTEIN"/>
    <property type="match status" value="1"/>
</dbReference>
<keyword evidence="2" id="KW-0732">Signal</keyword>
<keyword evidence="6" id="KW-1185">Reference proteome</keyword>
<reference evidence="5" key="1">
    <citation type="submission" date="2018-11" db="EMBL/GenBank/DDBJ databases">
        <authorList>
            <person name="Onetto C."/>
        </authorList>
    </citation>
    <scope>NUCLEOTIDE SEQUENCE [LARGE SCALE GENOMIC DNA]</scope>
</reference>
<gene>
    <name evidence="5" type="ORF">DF3PA_20109</name>
</gene>
<evidence type="ECO:0000313" key="5">
    <source>
        <dbReference type="EMBL" id="VUX46209.1"/>
    </source>
</evidence>
<organism evidence="5 6">
    <name type="scientific">Candidatus Defluviicoccus seviourii</name>
    <dbReference type="NCBI Taxonomy" id="2565273"/>
    <lineage>
        <taxon>Bacteria</taxon>
        <taxon>Pseudomonadati</taxon>
        <taxon>Pseudomonadota</taxon>
        <taxon>Alphaproteobacteria</taxon>
        <taxon>Rhodospirillales</taxon>
        <taxon>Rhodospirillaceae</taxon>
        <taxon>Defluviicoccus</taxon>
    </lineage>
</organism>
<dbReference type="InterPro" id="IPR028082">
    <property type="entry name" value="Peripla_BP_I"/>
</dbReference>
<evidence type="ECO:0000256" key="3">
    <source>
        <dbReference type="ARBA" id="ARBA00022970"/>
    </source>
</evidence>
<evidence type="ECO:0000256" key="2">
    <source>
        <dbReference type="ARBA" id="ARBA00022729"/>
    </source>
</evidence>
<name>A0A564WDI4_9PROT</name>
<evidence type="ECO:0000313" key="6">
    <source>
        <dbReference type="Proteomes" id="UP000326641"/>
    </source>
</evidence>
<keyword evidence="5" id="KW-0675">Receptor</keyword>
<comment type="similarity">
    <text evidence="1">Belongs to the leucine-binding protein family.</text>
</comment>
<sequence>MIPMRTLLAIAALYGLAVATTPLAAASIKIGMITTLSGAGAGMGVDIRDGFKLAIDQRGGNLGGVPVELIVVDDSQDVENAKEIANRMLKRDEVDIVTGIIWSNLVLAVVPTVTRAGKFYISPNAGPSALAGKNCQPNFFNVAWQNDNLHEGMGQYVTDKGFKKLYILAPNYPGGKDALTGFKRFYKGEIIGEVYTTLGQVDYAAEIANLRAAKPDAAYFFLPGGMGVNFVKQYAQAGLMQEIPLFGTAFSFDEDILRAVGEAALGVVNTGQWAWDLDNPANKAFVEAYRKAHGRTPSLYVSQGYEAALLLDSAITAVKGDLSNSDAFRAALERADFQSVRGAFRFNHNHFPIQNIYAREVVKIGDVVTNRLIGTVFTDHQDAYAAQCAM</sequence>
<keyword evidence="3" id="KW-0813">Transport</keyword>
<dbReference type="Gene3D" id="3.40.50.2300">
    <property type="match status" value="2"/>
</dbReference>
<protein>
    <submittedName>
        <fullName evidence="5">Extracellular ligand-binding receptor</fullName>
    </submittedName>
</protein>
<dbReference type="EMBL" id="UXAT02000012">
    <property type="protein sequence ID" value="VUX46209.1"/>
    <property type="molecule type" value="Genomic_DNA"/>
</dbReference>
<evidence type="ECO:0000259" key="4">
    <source>
        <dbReference type="Pfam" id="PF13458"/>
    </source>
</evidence>
<dbReference type="InterPro" id="IPR051010">
    <property type="entry name" value="BCAA_transport"/>
</dbReference>
<dbReference type="AlphaFoldDB" id="A0A564WDI4"/>
<keyword evidence="3" id="KW-0029">Amino-acid transport</keyword>
<comment type="caution">
    <text evidence="5">The sequence shown here is derived from an EMBL/GenBank/DDBJ whole genome shotgun (WGS) entry which is preliminary data.</text>
</comment>
<dbReference type="Pfam" id="PF13458">
    <property type="entry name" value="Peripla_BP_6"/>
    <property type="match status" value="1"/>
</dbReference>
<accession>A0A564WDI4</accession>
<feature type="domain" description="Leucine-binding protein" evidence="4">
    <location>
        <begin position="27"/>
        <end position="362"/>
    </location>
</feature>